<evidence type="ECO:0000313" key="9">
    <source>
        <dbReference type="Proteomes" id="UP000293342"/>
    </source>
</evidence>
<name>A0A4R0ILZ3_9ACTN</name>
<dbReference type="OrthoDB" id="3217742at2"/>
<organism evidence="8 9">
    <name type="scientific">Kribbella capetownensis</name>
    <dbReference type="NCBI Taxonomy" id="1572659"/>
    <lineage>
        <taxon>Bacteria</taxon>
        <taxon>Bacillati</taxon>
        <taxon>Actinomycetota</taxon>
        <taxon>Actinomycetes</taxon>
        <taxon>Propionibacteriales</taxon>
        <taxon>Kribbellaceae</taxon>
        <taxon>Kribbella</taxon>
    </lineage>
</organism>
<feature type="domain" description="Type II secretion system protein GspF" evidence="7">
    <location>
        <begin position="115"/>
        <end position="239"/>
    </location>
</feature>
<feature type="transmembrane region" description="Helical" evidence="6">
    <location>
        <begin position="253"/>
        <end position="273"/>
    </location>
</feature>
<keyword evidence="3 6" id="KW-0812">Transmembrane</keyword>
<dbReference type="InterPro" id="IPR042094">
    <property type="entry name" value="T2SS_GspF_sf"/>
</dbReference>
<comment type="caution">
    <text evidence="8">The sequence shown here is derived from an EMBL/GenBank/DDBJ whole genome shotgun (WGS) entry which is preliminary data.</text>
</comment>
<dbReference type="RefSeq" id="WP_131519425.1">
    <property type="nucleotide sequence ID" value="NZ_SJKD01000020.1"/>
</dbReference>
<feature type="transmembrane region" description="Helical" evidence="6">
    <location>
        <begin position="45"/>
        <end position="69"/>
    </location>
</feature>
<dbReference type="Proteomes" id="UP000293342">
    <property type="component" value="Unassembled WGS sequence"/>
</dbReference>
<dbReference type="PANTHER" id="PTHR35007:SF2">
    <property type="entry name" value="PILUS ASSEMBLE PROTEIN"/>
    <property type="match status" value="1"/>
</dbReference>
<dbReference type="InterPro" id="IPR018076">
    <property type="entry name" value="T2SS_GspF_dom"/>
</dbReference>
<protein>
    <submittedName>
        <fullName evidence="8">Type II secretion system protein F</fullName>
    </submittedName>
</protein>
<keyword evidence="2" id="KW-1003">Cell membrane</keyword>
<keyword evidence="4 6" id="KW-1133">Transmembrane helix</keyword>
<evidence type="ECO:0000256" key="5">
    <source>
        <dbReference type="ARBA" id="ARBA00023136"/>
    </source>
</evidence>
<dbReference type="PANTHER" id="PTHR35007">
    <property type="entry name" value="INTEGRAL MEMBRANE PROTEIN-RELATED"/>
    <property type="match status" value="1"/>
</dbReference>
<dbReference type="Pfam" id="PF00482">
    <property type="entry name" value="T2SSF"/>
    <property type="match status" value="1"/>
</dbReference>
<feature type="transmembrane region" description="Helical" evidence="6">
    <location>
        <begin position="6"/>
        <end position="24"/>
    </location>
</feature>
<evidence type="ECO:0000256" key="4">
    <source>
        <dbReference type="ARBA" id="ARBA00022989"/>
    </source>
</evidence>
<dbReference type="AlphaFoldDB" id="A0A4R0ILZ3"/>
<dbReference type="Gene3D" id="1.20.81.30">
    <property type="entry name" value="Type II secretion system (T2SS), domain F"/>
    <property type="match status" value="1"/>
</dbReference>
<feature type="transmembrane region" description="Helical" evidence="6">
    <location>
        <begin position="75"/>
        <end position="95"/>
    </location>
</feature>
<evidence type="ECO:0000256" key="6">
    <source>
        <dbReference type="SAM" id="Phobius"/>
    </source>
</evidence>
<evidence type="ECO:0000256" key="3">
    <source>
        <dbReference type="ARBA" id="ARBA00022692"/>
    </source>
</evidence>
<evidence type="ECO:0000256" key="1">
    <source>
        <dbReference type="ARBA" id="ARBA00004651"/>
    </source>
</evidence>
<reference evidence="8 9" key="1">
    <citation type="submission" date="2019-02" db="EMBL/GenBank/DDBJ databases">
        <title>Kribbella capetownensis sp. nov. and Kribbella speibonae sp. nov., isolated from soil.</title>
        <authorList>
            <person name="Curtis S.M."/>
            <person name="Norton I."/>
            <person name="Everest G.J."/>
            <person name="Meyers P.R."/>
        </authorList>
    </citation>
    <scope>NUCLEOTIDE SEQUENCE [LARGE SCALE GENOMIC DNA]</scope>
    <source>
        <strain evidence="8 9">YM53</strain>
    </source>
</reference>
<comment type="subcellular location">
    <subcellularLocation>
        <location evidence="1">Cell membrane</location>
        <topology evidence="1">Multi-pass membrane protein</topology>
    </subcellularLocation>
</comment>
<evidence type="ECO:0000313" key="8">
    <source>
        <dbReference type="EMBL" id="TCC33294.1"/>
    </source>
</evidence>
<feature type="transmembrane region" description="Helical" evidence="6">
    <location>
        <begin position="220"/>
        <end position="241"/>
    </location>
</feature>
<accession>A0A4R0ILZ3</accession>
<keyword evidence="9" id="KW-1185">Reference proteome</keyword>
<evidence type="ECO:0000259" key="7">
    <source>
        <dbReference type="Pfam" id="PF00482"/>
    </source>
</evidence>
<evidence type="ECO:0000256" key="2">
    <source>
        <dbReference type="ARBA" id="ARBA00022475"/>
    </source>
</evidence>
<dbReference type="EMBL" id="SJKD01000020">
    <property type="protein sequence ID" value="TCC33294.1"/>
    <property type="molecule type" value="Genomic_DNA"/>
</dbReference>
<dbReference type="GO" id="GO:0005886">
    <property type="term" value="C:plasma membrane"/>
    <property type="evidence" value="ECO:0007669"/>
    <property type="project" value="UniProtKB-SubCell"/>
</dbReference>
<gene>
    <name evidence="8" type="ORF">E0H75_42525</name>
</gene>
<sequence>MGLLLGLFFGIGLLLIIWTFAVPAETRPANDARLIARSRDLLAGAGIEGVTPGAFIGACLITGVAGFVVMFVVSGAWPVGVVFGLMAGGLPVALVRSRARKRLAEFRELWPDVVDNIASAVRAGLSLSEALAQVGERGPLPLREPFRRFGADYASTGRFADSLDRLKARLADPVGDRVVEALRIAREVGGGDLGRLLRSLSTFLRDDARTRSELESRQSWSVNGARVAVAAPWLVLALLSFQGDVIQRYNSPVGALIIGVGAAVCVIAYRLMLRIGRLPEPERVLR</sequence>
<keyword evidence="5 6" id="KW-0472">Membrane</keyword>
<proteinExistence type="predicted"/>